<dbReference type="PANTHER" id="PTHR33463:SF187">
    <property type="entry name" value="AND NB-ARC DOMAIN DISEASE RESISTANCE PROTEIN, PUTATIVE-RELATED"/>
    <property type="match status" value="1"/>
</dbReference>
<evidence type="ECO:0000313" key="3">
    <source>
        <dbReference type="EMBL" id="RQO93221.1"/>
    </source>
</evidence>
<sequence>MRSRGDAFDEGHTMLNRLEYVCLLEGAKMESDDSRCVKMHDLIRDMAIQILLENSQGMVKAGAQLKELPDAEEWTENLTRVSLMRNYIKEIPSSYSPRCPYLSTLLLCQNRWLRFIADSFFKQLHGLKVLDLSWTDIEKLPDSVSDLASLTALLLNDCESLRHVSSLKKLKALKRLDLSRTGALEKMPQGMECLTNLRYLRMNGCGEKEFPSGILPKLSHLQVFVLEEFMPQDDAPITVKGKEVGSLRNLETLECHFEGFSDFVEYVRSGDGILSLSTYKILVGEVGRYSEQLIEDFPSKTVGLGNLSINGDRDFQVKFLNGIQGLICESIDARSLCDVLSLENATELERISIRECHNMESLVSSSWFCSAPPPLPCNGTFSGLKEFFCYRCKSMKKLFPLVLLPNLVNLERIEVNDCEKMEEIIGTTDEESSTSNSITEFILPKLRTLRLVILPELKSICSAKVICNSLEDISVMYCEKLKRMPICLPLRENGQPSPFLNIQACPKEWWETVVEWEHPNAKDVLHPFVNY</sequence>
<dbReference type="InterPro" id="IPR057135">
    <property type="entry name" value="At4g27190-like_LRR"/>
</dbReference>
<dbReference type="EMBL" id="KZ623348">
    <property type="protein sequence ID" value="RQO93221.1"/>
    <property type="molecule type" value="Genomic_DNA"/>
</dbReference>
<evidence type="ECO:0000259" key="2">
    <source>
        <dbReference type="Pfam" id="PF23247"/>
    </source>
</evidence>
<keyword evidence="1" id="KW-0611">Plant defense</keyword>
<dbReference type="Gene3D" id="3.80.10.10">
    <property type="entry name" value="Ribonuclease Inhibitor"/>
    <property type="match status" value="1"/>
</dbReference>
<dbReference type="OMA" id="AINITPG"/>
<dbReference type="InterPro" id="IPR032675">
    <property type="entry name" value="LRR_dom_sf"/>
</dbReference>
<protein>
    <recommendedName>
        <fullName evidence="2">Disease resistance protein At4g27190-like leucine-rich repeats domain-containing protein</fullName>
    </recommendedName>
</protein>
<dbReference type="SUPFAM" id="SSF52058">
    <property type="entry name" value="L domain-like"/>
    <property type="match status" value="1"/>
</dbReference>
<dbReference type="SMR" id="A0A3N7G3A7"/>
<dbReference type="AlphaFoldDB" id="A0A3N7G3A7"/>
<reference evidence="3" key="2">
    <citation type="submission" date="2017-07" db="EMBL/GenBank/DDBJ databases">
        <title>WGS assembly of Populus trichocarpa.</title>
        <authorList>
            <person name="Tuskan G."/>
            <person name="Difazio S."/>
            <person name="Jansson S."/>
            <person name="Bohlmann J."/>
            <person name="Grigoriev I."/>
            <person name="Hellsten U."/>
            <person name="Putnam N."/>
            <person name="Ralph S."/>
            <person name="Rombauts S."/>
            <person name="Salamov A."/>
            <person name="Schein J."/>
            <person name="Sterck L."/>
            <person name="Aerts A."/>
            <person name="Bhalerao R."/>
            <person name="Bhalerao R."/>
            <person name="Blaudez D."/>
            <person name="Boerjan W."/>
            <person name="Brun A."/>
            <person name="Brunner A."/>
            <person name="Busov V."/>
            <person name="Campbell M."/>
            <person name="Carlson J."/>
            <person name="Chalot M."/>
            <person name="Chapman J."/>
            <person name="Chen G."/>
            <person name="Cooper D."/>
            <person name="Coutinho P."/>
            <person name="Couturier J."/>
            <person name="Covert S."/>
            <person name="Cronk Q."/>
            <person name="Cunningham R."/>
            <person name="Davis J."/>
            <person name="Degroeve S."/>
            <person name="Dejardin A."/>
            <person name="Depamphilis C."/>
            <person name="Detter J."/>
            <person name="Dirks B."/>
            <person name="Dubchak I."/>
            <person name="Duplessis S."/>
            <person name="Ehlting J."/>
            <person name="Ellis B."/>
            <person name="Gendler K."/>
            <person name="Goodstein D."/>
            <person name="Gribskov M."/>
            <person name="Grimwood J."/>
            <person name="Groover A."/>
            <person name="Gunter L."/>
            <person name="Hamberger B."/>
            <person name="Heinze B."/>
            <person name="Helariutta Y."/>
            <person name="Henrissat B."/>
            <person name="Holligan D."/>
            <person name="Holt R."/>
            <person name="Huang W."/>
            <person name="Islam-Faridi N."/>
            <person name="Jones S."/>
            <person name="Jones-Rhoades M."/>
            <person name="Jorgensen R."/>
            <person name="Joshi C."/>
            <person name="Kangasjarvi J."/>
            <person name="Karlsson J."/>
            <person name="Kelleher C."/>
            <person name="Kirkpatrick R."/>
            <person name="Kirst M."/>
            <person name="Kohler A."/>
            <person name="Kalluri U."/>
            <person name="Larimer F."/>
            <person name="Leebens-Mack J."/>
            <person name="Leple J."/>
            <person name="Locascio P."/>
            <person name="Lou Y."/>
            <person name="Lucas S."/>
            <person name="Martin F."/>
            <person name="Montanini B."/>
            <person name="Napoli C."/>
            <person name="Nelson D."/>
            <person name="Nelson C."/>
            <person name="Nieminen K."/>
            <person name="Nilsson O."/>
            <person name="Pereda V."/>
            <person name="Peter G."/>
            <person name="Philippe R."/>
            <person name="Pilate G."/>
            <person name="Poliakov A."/>
            <person name="Razumovskaya J."/>
            <person name="Richardson P."/>
            <person name="Rinaldi C."/>
            <person name="Ritland K."/>
            <person name="Rouze P."/>
            <person name="Ryaboy D."/>
            <person name="Schmutz J."/>
            <person name="Schrader J."/>
            <person name="Segerman B."/>
            <person name="Shin H."/>
            <person name="Siddiqui A."/>
            <person name="Sterky F."/>
            <person name="Terry A."/>
            <person name="Tsai C."/>
            <person name="Uberbacher E."/>
            <person name="Unneberg P."/>
            <person name="Vahala J."/>
            <person name="Wall K."/>
            <person name="Wessler S."/>
            <person name="Yang G."/>
            <person name="Yin T."/>
            <person name="Douglas C."/>
            <person name="Marra M."/>
            <person name="Sandberg G."/>
            <person name="Van De Peer Y."/>
            <person name="Rokhsar D."/>
        </authorList>
    </citation>
    <scope>NUCLEOTIDE SEQUENCE</scope>
    <source>
        <strain evidence="3">Nisqually-1</strain>
    </source>
</reference>
<proteinExistence type="predicted"/>
<dbReference type="InterPro" id="IPR001611">
    <property type="entry name" value="Leu-rich_rpt"/>
</dbReference>
<dbReference type="InterPro" id="IPR050905">
    <property type="entry name" value="Plant_NBS-LRR"/>
</dbReference>
<dbReference type="PANTHER" id="PTHR33463">
    <property type="entry name" value="NB-ARC DOMAIN-CONTAINING PROTEIN-RELATED"/>
    <property type="match status" value="1"/>
</dbReference>
<evidence type="ECO:0000256" key="1">
    <source>
        <dbReference type="ARBA" id="ARBA00022821"/>
    </source>
</evidence>
<feature type="domain" description="Disease resistance protein At4g27190-like leucine-rich repeats" evidence="2">
    <location>
        <begin position="378"/>
        <end position="484"/>
    </location>
</feature>
<dbReference type="Pfam" id="PF13855">
    <property type="entry name" value="LRR_8"/>
    <property type="match status" value="1"/>
</dbReference>
<gene>
    <name evidence="3" type="ORF">POPTR_T026600</name>
</gene>
<dbReference type="InParanoid" id="A0A3N7G3A7"/>
<accession>A0A3N7G3A7</accession>
<dbReference type="Pfam" id="PF23247">
    <property type="entry name" value="LRR_RPS2"/>
    <property type="match status" value="1"/>
</dbReference>
<dbReference type="STRING" id="3694.A0A3N7G3A7"/>
<organism evidence="3">
    <name type="scientific">Populus trichocarpa</name>
    <name type="common">Western balsam poplar</name>
    <name type="synonym">Populus balsamifera subsp. trichocarpa</name>
    <dbReference type="NCBI Taxonomy" id="3694"/>
    <lineage>
        <taxon>Eukaryota</taxon>
        <taxon>Viridiplantae</taxon>
        <taxon>Streptophyta</taxon>
        <taxon>Embryophyta</taxon>
        <taxon>Tracheophyta</taxon>
        <taxon>Spermatophyta</taxon>
        <taxon>Magnoliopsida</taxon>
        <taxon>eudicotyledons</taxon>
        <taxon>Gunneridae</taxon>
        <taxon>Pentapetalae</taxon>
        <taxon>rosids</taxon>
        <taxon>fabids</taxon>
        <taxon>Malpighiales</taxon>
        <taxon>Salicaceae</taxon>
        <taxon>Saliceae</taxon>
        <taxon>Populus</taxon>
    </lineage>
</organism>
<name>A0A3N7G3A7_POPTR</name>
<dbReference type="Gramene" id="Potri.019G014334.1.v4.1">
    <property type="protein sequence ID" value="Potri.019G014334.1.v4.1"/>
    <property type="gene ID" value="Potri.019G014334.v4.1"/>
</dbReference>
<reference evidence="3" key="1">
    <citation type="journal article" date="2006" name="Science">
        <title>The genome of black cottonwood, Populus trichocarpa (Torr. &amp; Gray).</title>
        <authorList>
            <person name="Tuskan G.A."/>
            <person name="Difazio S."/>
            <person name="Jansson S."/>
            <person name="Bohlmann J."/>
            <person name="Grigoriev I."/>
            <person name="Hellsten U."/>
            <person name="Putnam N."/>
            <person name="Ralph S."/>
            <person name="Rombauts S."/>
            <person name="Salamov A."/>
            <person name="Schein J."/>
            <person name="Sterck L."/>
            <person name="Aerts A."/>
            <person name="Bhalerao R.R."/>
            <person name="Bhalerao R.P."/>
            <person name="Blaudez D."/>
            <person name="Boerjan W."/>
            <person name="Brun A."/>
            <person name="Brunner A."/>
            <person name="Busov V."/>
            <person name="Campbell M."/>
            <person name="Carlson J."/>
            <person name="Chalot M."/>
            <person name="Chapman J."/>
            <person name="Chen G.L."/>
            <person name="Cooper D."/>
            <person name="Coutinho P.M."/>
            <person name="Couturier J."/>
            <person name="Covert S."/>
            <person name="Cronk Q."/>
            <person name="Cunningham R."/>
            <person name="Davis J."/>
            <person name="Degroeve S."/>
            <person name="Dejardin A."/>
            <person name="Depamphilis C."/>
            <person name="Detter J."/>
            <person name="Dirks B."/>
            <person name="Dubchak I."/>
            <person name="Duplessis S."/>
            <person name="Ehlting J."/>
            <person name="Ellis B."/>
            <person name="Gendler K."/>
            <person name="Goodstein D."/>
            <person name="Gribskov M."/>
            <person name="Grimwood J."/>
            <person name="Groover A."/>
            <person name="Gunter L."/>
            <person name="Hamberger B."/>
            <person name="Heinze B."/>
            <person name="Helariutta Y."/>
            <person name="Henrissat B."/>
            <person name="Holligan D."/>
            <person name="Holt R."/>
            <person name="Huang W."/>
            <person name="Islam-Faridi N."/>
            <person name="Jones S."/>
            <person name="Jones-Rhoades M."/>
            <person name="Jorgensen R."/>
            <person name="Joshi C."/>
            <person name="Kangasjarvi J."/>
            <person name="Karlsson J."/>
            <person name="Kelleher C."/>
            <person name="Kirkpatrick R."/>
            <person name="Kirst M."/>
            <person name="Kohler A."/>
            <person name="Kalluri U."/>
            <person name="Larimer F."/>
            <person name="Leebens-Mack J."/>
            <person name="Leple J.C."/>
            <person name="Locascio P."/>
            <person name="Lou Y."/>
            <person name="Lucas S."/>
            <person name="Martin F."/>
            <person name="Montanini B."/>
            <person name="Napoli C."/>
            <person name="Nelson D.R."/>
            <person name="Nelson C."/>
            <person name="Nieminen K."/>
            <person name="Nilsson O."/>
            <person name="Pereda V."/>
            <person name="Peter G."/>
            <person name="Philippe R."/>
            <person name="Pilate G."/>
            <person name="Poliakov A."/>
            <person name="Razumovskaya J."/>
            <person name="Richardson P."/>
            <person name="Rinaldi C."/>
            <person name="Ritland K."/>
            <person name="Rouze P."/>
            <person name="Ryaboy D."/>
            <person name="Schmutz J."/>
            <person name="Schrader J."/>
            <person name="Segerman B."/>
            <person name="Shin H."/>
            <person name="Siddiqui A."/>
            <person name="Sterky F."/>
            <person name="Terry A."/>
            <person name="Tsai C.J."/>
            <person name="Uberbacher E."/>
            <person name="Unneberg P."/>
            <person name="Vahala J."/>
            <person name="Wall K."/>
            <person name="Wessler S."/>
            <person name="Yang G."/>
            <person name="Yin T."/>
            <person name="Douglas C."/>
            <person name="Marra M."/>
            <person name="Sandberg G."/>
            <person name="Van de Peer Y."/>
            <person name="Rokhsar D."/>
        </authorList>
    </citation>
    <scope>NUCLEOTIDE SEQUENCE [LARGE SCALE GENOMIC DNA]</scope>
    <source>
        <strain evidence="3">Nisqually-1</strain>
    </source>
</reference>